<protein>
    <submittedName>
        <fullName evidence="2">Uncharacterized protein</fullName>
    </submittedName>
</protein>
<evidence type="ECO:0000313" key="3">
    <source>
        <dbReference type="Proteomes" id="UP000886885"/>
    </source>
</evidence>
<gene>
    <name evidence="2" type="ORF">POTOM_033621</name>
</gene>
<keyword evidence="1" id="KW-0812">Transmembrane</keyword>
<comment type="caution">
    <text evidence="2">The sequence shown here is derived from an EMBL/GenBank/DDBJ whole genome shotgun (WGS) entry which is preliminary data.</text>
</comment>
<keyword evidence="3" id="KW-1185">Reference proteome</keyword>
<evidence type="ECO:0000313" key="2">
    <source>
        <dbReference type="EMBL" id="KAG6763089.1"/>
    </source>
</evidence>
<dbReference type="Proteomes" id="UP000886885">
    <property type="component" value="Chromosome 9A"/>
</dbReference>
<name>A0A8X8CQU0_POPTO</name>
<dbReference type="AlphaFoldDB" id="A0A8X8CQU0"/>
<reference evidence="2" key="1">
    <citation type="journal article" date="2020" name="bioRxiv">
        <title>Hybrid origin of Populus tomentosa Carr. identified through genome sequencing and phylogenomic analysis.</title>
        <authorList>
            <person name="An X."/>
            <person name="Gao K."/>
            <person name="Chen Z."/>
            <person name="Li J."/>
            <person name="Yang X."/>
            <person name="Yang X."/>
            <person name="Zhou J."/>
            <person name="Guo T."/>
            <person name="Zhao T."/>
            <person name="Huang S."/>
            <person name="Miao D."/>
            <person name="Khan W.U."/>
            <person name="Rao P."/>
            <person name="Ye M."/>
            <person name="Lei B."/>
            <person name="Liao W."/>
            <person name="Wang J."/>
            <person name="Ji L."/>
            <person name="Li Y."/>
            <person name="Guo B."/>
            <person name="Mustafa N.S."/>
            <person name="Li S."/>
            <person name="Yun Q."/>
            <person name="Keller S.R."/>
            <person name="Mao J."/>
            <person name="Zhang R."/>
            <person name="Strauss S.H."/>
        </authorList>
    </citation>
    <scope>NUCLEOTIDE SEQUENCE</scope>
    <source>
        <strain evidence="2">GM15</strain>
        <tissue evidence="2">Leaf</tissue>
    </source>
</reference>
<accession>A0A8X8CQU0</accession>
<evidence type="ECO:0000256" key="1">
    <source>
        <dbReference type="SAM" id="Phobius"/>
    </source>
</evidence>
<keyword evidence="1" id="KW-1133">Transmembrane helix</keyword>
<keyword evidence="1" id="KW-0472">Membrane</keyword>
<feature type="transmembrane region" description="Helical" evidence="1">
    <location>
        <begin position="64"/>
        <end position="83"/>
    </location>
</feature>
<organism evidence="2 3">
    <name type="scientific">Populus tomentosa</name>
    <name type="common">Chinese white poplar</name>
    <dbReference type="NCBI Taxonomy" id="118781"/>
    <lineage>
        <taxon>Eukaryota</taxon>
        <taxon>Viridiplantae</taxon>
        <taxon>Streptophyta</taxon>
        <taxon>Embryophyta</taxon>
        <taxon>Tracheophyta</taxon>
        <taxon>Spermatophyta</taxon>
        <taxon>Magnoliopsida</taxon>
        <taxon>eudicotyledons</taxon>
        <taxon>Gunneridae</taxon>
        <taxon>Pentapetalae</taxon>
        <taxon>rosids</taxon>
        <taxon>fabids</taxon>
        <taxon>Malpighiales</taxon>
        <taxon>Salicaceae</taxon>
        <taxon>Saliceae</taxon>
        <taxon>Populus</taxon>
    </lineage>
</organism>
<proteinExistence type="predicted"/>
<dbReference type="EMBL" id="JAAWWB010000017">
    <property type="protein sequence ID" value="KAG6763089.1"/>
    <property type="molecule type" value="Genomic_DNA"/>
</dbReference>
<sequence length="88" mass="10368">MCVMEESLKEVMRNDPRMVLDEVAKLGTEDEKQFMESPSKIVEEDYDYLRRLRKRVDTTRTNQTRYIISLSLFPLFLLGYGLWAMGGL</sequence>